<evidence type="ECO:0000256" key="2">
    <source>
        <dbReference type="ARBA" id="ARBA00022723"/>
    </source>
</evidence>
<evidence type="ECO:0000256" key="5">
    <source>
        <dbReference type="ARBA" id="ARBA00023049"/>
    </source>
</evidence>
<dbReference type="InterPro" id="IPR011976">
    <property type="entry name" value="Pept_M3B_oligopep-rel"/>
</dbReference>
<evidence type="ECO:0000256" key="6">
    <source>
        <dbReference type="RuleBase" id="RU003435"/>
    </source>
</evidence>
<comment type="similarity">
    <text evidence="6">Belongs to the peptidase M3 family.</text>
</comment>
<dbReference type="SUPFAM" id="SSF55486">
    <property type="entry name" value="Metalloproteases ('zincins'), catalytic domain"/>
    <property type="match status" value="1"/>
</dbReference>
<dbReference type="Gene3D" id="1.10.1370.30">
    <property type="match status" value="1"/>
</dbReference>
<keyword evidence="4 6" id="KW-0862">Zinc</keyword>
<sequence>MASFVDNTDIRSAADIIPYYEELLKRPINDLEGLKRWFRHRDELEAQIAESLGWTYIRYTCNTADPEAKRAFEHFVEEIQPVSLRYTQKLNRKAFDSPFVNLLAQEPGYHIYLKRLRKQIDLFQEKNIPLITRVQVLQQEYSKIAGAMTVSIDGKELTLQQAQDLLFDPNRNKREEAYVKIAERRLKDCKELNELLDELIALRHQIATQAGYANYRDYIWDELCRFDYTPSDCLQMHRAVAQHAVPLLDDLANERQRQMGVRTLKPWDWKTDPLGRPPLYPFSDEKDLIEKTKVCLEQIHPFFAECLNRLHEAGRLDLSSRKNKAPGGYNYPLPVSNLPFIFMNASGSLRDVTTLLHEMGHAVHSILMADLPLAAFKEVPSEVAELASMSMELITMPAWEAYLPQQEELQRAYAFQKQEIIETLPWVACIDAFQHWLYTNPKHNHEQRRKAWHDIYSRFHDKLTDWHDLEEYHDYLWQKQLHIYEVPFYYIEYGIAQLGALALWQNYRKAPATTLQSYLDALKIGYTHSIPDIYATAGIRFDFSEAYIQKTLQAVEEI</sequence>
<comment type="caution">
    <text evidence="8">The sequence shown here is derived from an EMBL/GenBank/DDBJ whole genome shotgun (WGS) entry which is preliminary data.</text>
</comment>
<accession>A0A846MMA7</accession>
<feature type="domain" description="Peptidase M3A/M3B catalytic" evidence="7">
    <location>
        <begin position="168"/>
        <end position="549"/>
    </location>
</feature>
<keyword evidence="1 6" id="KW-0645">Protease</keyword>
<dbReference type="RefSeq" id="WP_166917934.1">
    <property type="nucleotide sequence ID" value="NZ_JAASRN010000001.1"/>
</dbReference>
<dbReference type="InterPro" id="IPR045090">
    <property type="entry name" value="Pept_M3A_M3B"/>
</dbReference>
<dbReference type="GO" id="GO:0006518">
    <property type="term" value="P:peptide metabolic process"/>
    <property type="evidence" value="ECO:0007669"/>
    <property type="project" value="TreeGrafter"/>
</dbReference>
<keyword evidence="2 6" id="KW-0479">Metal-binding</keyword>
<dbReference type="NCBIfam" id="TIGR02289">
    <property type="entry name" value="M3_not_pepF"/>
    <property type="match status" value="1"/>
</dbReference>
<reference evidence="8 9" key="1">
    <citation type="submission" date="2020-03" db="EMBL/GenBank/DDBJ databases">
        <title>Genomic Encyclopedia of Type Strains, Phase IV (KMG-IV): sequencing the most valuable type-strain genomes for metagenomic binning, comparative biology and taxonomic classification.</title>
        <authorList>
            <person name="Goeker M."/>
        </authorList>
    </citation>
    <scope>NUCLEOTIDE SEQUENCE [LARGE SCALE GENOMIC DNA]</scope>
    <source>
        <strain evidence="8 9">DSM 5718</strain>
    </source>
</reference>
<dbReference type="PANTHER" id="PTHR11804">
    <property type="entry name" value="PROTEASE M3 THIMET OLIGOPEPTIDASE-RELATED"/>
    <property type="match status" value="1"/>
</dbReference>
<keyword evidence="3 6" id="KW-0378">Hydrolase</keyword>
<dbReference type="PANTHER" id="PTHR11804:SF48">
    <property type="entry name" value="PUTATIVE-RELATED"/>
    <property type="match status" value="1"/>
</dbReference>
<gene>
    <name evidence="8" type="ORF">FHS56_000100</name>
</gene>
<organism evidence="8 9">
    <name type="scientific">Thermonema lapsum</name>
    <dbReference type="NCBI Taxonomy" id="28195"/>
    <lineage>
        <taxon>Bacteria</taxon>
        <taxon>Pseudomonadati</taxon>
        <taxon>Bacteroidota</taxon>
        <taxon>Cytophagia</taxon>
        <taxon>Cytophagales</taxon>
        <taxon>Thermonemataceae</taxon>
        <taxon>Thermonema</taxon>
    </lineage>
</organism>
<evidence type="ECO:0000256" key="4">
    <source>
        <dbReference type="ARBA" id="ARBA00022833"/>
    </source>
</evidence>
<comment type="cofactor">
    <cofactor evidence="6">
        <name>Zn(2+)</name>
        <dbReference type="ChEBI" id="CHEBI:29105"/>
    </cofactor>
    <text evidence="6">Binds 1 zinc ion.</text>
</comment>
<dbReference type="CDD" id="cd09606">
    <property type="entry name" value="M3B_PepF"/>
    <property type="match status" value="1"/>
</dbReference>
<keyword evidence="5 6" id="KW-0482">Metalloprotease</keyword>
<dbReference type="InterPro" id="IPR001567">
    <property type="entry name" value="Pept_M3A_M3B_dom"/>
</dbReference>
<dbReference type="GO" id="GO:0006508">
    <property type="term" value="P:proteolysis"/>
    <property type="evidence" value="ECO:0007669"/>
    <property type="project" value="UniProtKB-KW"/>
</dbReference>
<dbReference type="Proteomes" id="UP000537126">
    <property type="component" value="Unassembled WGS sequence"/>
</dbReference>
<dbReference type="AlphaFoldDB" id="A0A846MMA7"/>
<evidence type="ECO:0000313" key="8">
    <source>
        <dbReference type="EMBL" id="NIK72614.1"/>
    </source>
</evidence>
<evidence type="ECO:0000259" key="7">
    <source>
        <dbReference type="Pfam" id="PF01432"/>
    </source>
</evidence>
<dbReference type="EMBL" id="JAASRN010000001">
    <property type="protein sequence ID" value="NIK72614.1"/>
    <property type="molecule type" value="Genomic_DNA"/>
</dbReference>
<proteinExistence type="inferred from homology"/>
<evidence type="ECO:0000256" key="3">
    <source>
        <dbReference type="ARBA" id="ARBA00022801"/>
    </source>
</evidence>
<evidence type="ECO:0000313" key="9">
    <source>
        <dbReference type="Proteomes" id="UP000537126"/>
    </source>
</evidence>
<dbReference type="EC" id="3.4.24.-" evidence="8"/>
<protein>
    <submittedName>
        <fullName evidence="8">Oligoendopeptidase F</fullName>
        <ecNumber evidence="8">3.4.24.-</ecNumber>
    </submittedName>
</protein>
<evidence type="ECO:0000256" key="1">
    <source>
        <dbReference type="ARBA" id="ARBA00022670"/>
    </source>
</evidence>
<dbReference type="Pfam" id="PF01432">
    <property type="entry name" value="Peptidase_M3"/>
    <property type="match status" value="1"/>
</dbReference>
<dbReference type="GO" id="GO:0046872">
    <property type="term" value="F:metal ion binding"/>
    <property type="evidence" value="ECO:0007669"/>
    <property type="project" value="UniProtKB-UniRule"/>
</dbReference>
<keyword evidence="9" id="KW-1185">Reference proteome</keyword>
<dbReference type="GO" id="GO:0004222">
    <property type="term" value="F:metalloendopeptidase activity"/>
    <property type="evidence" value="ECO:0007669"/>
    <property type="project" value="InterPro"/>
</dbReference>
<name>A0A846MMA7_9BACT</name>